<name>A0A1G6LY55_9BACT</name>
<dbReference type="SUPFAM" id="SSF109604">
    <property type="entry name" value="HD-domain/PDEase-like"/>
    <property type="match status" value="1"/>
</dbReference>
<dbReference type="SMART" id="SM00471">
    <property type="entry name" value="HDc"/>
    <property type="match status" value="1"/>
</dbReference>
<reference evidence="2 3" key="1">
    <citation type="submission" date="2016-09" db="EMBL/GenBank/DDBJ databases">
        <authorList>
            <person name="Capua I."/>
            <person name="De Benedictis P."/>
            <person name="Joannis T."/>
            <person name="Lombin L.H."/>
            <person name="Cattoli G."/>
        </authorList>
    </citation>
    <scope>NUCLEOTIDE SEQUENCE [LARGE SCALE GENOMIC DNA]</scope>
    <source>
        <strain evidence="2 3">A7P-90m</strain>
    </source>
</reference>
<dbReference type="GO" id="GO:0006203">
    <property type="term" value="P:dGTP catabolic process"/>
    <property type="evidence" value="ECO:0007669"/>
    <property type="project" value="TreeGrafter"/>
</dbReference>
<accession>A0A1G6LY55</accession>
<dbReference type="Pfam" id="PF19276">
    <property type="entry name" value="HD_assoc_2"/>
    <property type="match status" value="1"/>
</dbReference>
<dbReference type="AlphaFoldDB" id="A0A1G6LY55"/>
<dbReference type="PANTHER" id="PTHR11373">
    <property type="entry name" value="DEOXYNUCLEOSIDE TRIPHOSPHATE TRIPHOSPHOHYDROLASE"/>
    <property type="match status" value="1"/>
</dbReference>
<dbReference type="Proteomes" id="UP000199452">
    <property type="component" value="Unassembled WGS sequence"/>
</dbReference>
<dbReference type="InterPro" id="IPR045509">
    <property type="entry name" value="HD_assoc_2"/>
</dbReference>
<dbReference type="Gene3D" id="1.10.3210.10">
    <property type="entry name" value="Hypothetical protein af1432"/>
    <property type="match status" value="1"/>
</dbReference>
<dbReference type="GO" id="GO:0008832">
    <property type="term" value="F:dGTPase activity"/>
    <property type="evidence" value="ECO:0007669"/>
    <property type="project" value="TreeGrafter"/>
</dbReference>
<proteinExistence type="predicted"/>
<organism evidence="2 3">
    <name type="scientific">Williamwhitmania taraxaci</name>
    <dbReference type="NCBI Taxonomy" id="1640674"/>
    <lineage>
        <taxon>Bacteria</taxon>
        <taxon>Pseudomonadati</taxon>
        <taxon>Bacteroidota</taxon>
        <taxon>Bacteroidia</taxon>
        <taxon>Bacteroidales</taxon>
        <taxon>Williamwhitmaniaceae</taxon>
        <taxon>Williamwhitmania</taxon>
    </lineage>
</organism>
<dbReference type="RefSeq" id="WP_092438494.1">
    <property type="nucleotide sequence ID" value="NZ_FMYP01000033.1"/>
</dbReference>
<gene>
    <name evidence="2" type="ORF">SAMN05216323_103326</name>
</gene>
<dbReference type="OrthoDB" id="9803619at2"/>
<dbReference type="InterPro" id="IPR003607">
    <property type="entry name" value="HD/PDEase_dom"/>
</dbReference>
<evidence type="ECO:0000313" key="2">
    <source>
        <dbReference type="EMBL" id="SDC48202.1"/>
    </source>
</evidence>
<sequence length="410" mass="47132">MPSFKQKIVNDPVHGFITIPNALAFELIEHRWLQRLRNIKQLGLSYLVYPGAVHNRFQHTLGAMHLMTQAIQVLKEKGIEITSEEEEGAIAAILLHDLGHGPYSHALEHSFSKKTSHELLSMAFMNQLNRELGGRLDMAIAIFSNQYSKKFLHQLVSSQLDVDRLDYLRRDSFFSGVAEGTIGLERIIKMLYVASDELVVEAKGIYSIEKFLIARRMMYWQVYLHKTVVGAEQMLIAILHRARELVEQRIPIASSPRLHFFLSGRTELEPIESWLDMFASLDDSDIALAIKDWMNHPDTTLADMCCRLNNRRLLHVELSGTPFSQERVALVKEICRNRMNLSDVHTGYLCFAGEVTNSFYNPKQETIKILFKNNRLEDIYTASEMLNHSALGNTVKKYFFCYPKEIVGWI</sequence>
<dbReference type="InterPro" id="IPR006674">
    <property type="entry name" value="HD_domain"/>
</dbReference>
<evidence type="ECO:0000259" key="1">
    <source>
        <dbReference type="SMART" id="SM00471"/>
    </source>
</evidence>
<dbReference type="Pfam" id="PF01966">
    <property type="entry name" value="HD"/>
    <property type="match status" value="1"/>
</dbReference>
<keyword evidence="3" id="KW-1185">Reference proteome</keyword>
<dbReference type="STRING" id="1640674.SAMN05216323_103326"/>
<evidence type="ECO:0000313" key="3">
    <source>
        <dbReference type="Proteomes" id="UP000199452"/>
    </source>
</evidence>
<dbReference type="EMBL" id="FMYP01000033">
    <property type="protein sequence ID" value="SDC48202.1"/>
    <property type="molecule type" value="Genomic_DNA"/>
</dbReference>
<feature type="domain" description="HD/PDEase" evidence="1">
    <location>
        <begin position="52"/>
        <end position="177"/>
    </location>
</feature>
<dbReference type="CDD" id="cd00077">
    <property type="entry name" value="HDc"/>
    <property type="match status" value="1"/>
</dbReference>
<dbReference type="InterPro" id="IPR050135">
    <property type="entry name" value="dGTPase-like"/>
</dbReference>
<dbReference type="PANTHER" id="PTHR11373:SF4">
    <property type="entry name" value="DEOXYNUCLEOSIDE TRIPHOSPHATE TRIPHOSPHOHYDROLASE SAMHD1"/>
    <property type="match status" value="1"/>
</dbReference>
<protein>
    <recommendedName>
        <fullName evidence="1">HD/PDEase domain-containing protein</fullName>
    </recommendedName>
</protein>